<feature type="domain" description="F-box protein AT5G49610-like beta-propeller" evidence="3">
    <location>
        <begin position="123"/>
        <end position="341"/>
    </location>
</feature>
<dbReference type="SUPFAM" id="SSF81383">
    <property type="entry name" value="F-box domain"/>
    <property type="match status" value="1"/>
</dbReference>
<accession>A0AAD8VPL2</accession>
<evidence type="ECO:0000259" key="3">
    <source>
        <dbReference type="Pfam" id="PF23635"/>
    </source>
</evidence>
<name>A0AAD8VPL2_LOLMU</name>
<dbReference type="AlphaFoldDB" id="A0AAD8VPL2"/>
<dbReference type="Pfam" id="PF23635">
    <property type="entry name" value="Beta-prop_AT5G49610-like"/>
    <property type="match status" value="1"/>
</dbReference>
<evidence type="ECO:0000256" key="1">
    <source>
        <dbReference type="SAM" id="MobiDB-lite"/>
    </source>
</evidence>
<sequence>MTEQHGDKTRCRRRRGAASPPGAPPTSGDILWEIFLRLPPLPSPLLRVSLVCKRWRRLVGDPEFLHRFRARHGKAPLLGLFSEVGGWLAFTPVVDPPDRIPPQRLSMQIDTNAGTYPFQCKLLGCRHGRVLVLHPRGREVLVCDPITGDQLRIALPPEFDTGYIRTYMTDGAVLCADRVQGHVHGGCHASPFKVVLVHILHKILKGLRATARVYSSETGTWSNLISAPEQCRSIIVNFHRPSTLVGGSLYWWFCSSNDDMEILEFDIVSQTLMVIDRPPVQKLSTYRSQIIQGEDGGVGVAVLSYLSLQMWDRKVGFSGETATWVLRKTVNLQLVPNMRATQTEIVGYVEEEDAILMPTGRVQTDDASFTITTGHPPMRLIMPAAALGTPLPTRSPALHRQTPTATTAVSYIVASLHHTVRPSSTKTCAPRV</sequence>
<keyword evidence="5" id="KW-1185">Reference proteome</keyword>
<feature type="region of interest" description="Disordered" evidence="1">
    <location>
        <begin position="1"/>
        <end position="25"/>
    </location>
</feature>
<dbReference type="PANTHER" id="PTHR32133:SF339">
    <property type="entry name" value="F-BOX DOMAIN-CONTAINING PROTEIN"/>
    <property type="match status" value="1"/>
</dbReference>
<proteinExistence type="predicted"/>
<dbReference type="EMBL" id="JAUUTY010000007">
    <property type="protein sequence ID" value="KAK1613026.1"/>
    <property type="molecule type" value="Genomic_DNA"/>
</dbReference>
<dbReference type="Proteomes" id="UP001231189">
    <property type="component" value="Unassembled WGS sequence"/>
</dbReference>
<dbReference type="PANTHER" id="PTHR32133">
    <property type="entry name" value="OS07G0120400 PROTEIN"/>
    <property type="match status" value="1"/>
</dbReference>
<dbReference type="Gene3D" id="1.20.1280.50">
    <property type="match status" value="1"/>
</dbReference>
<gene>
    <name evidence="4" type="ORF">QYE76_036699</name>
</gene>
<dbReference type="InterPro" id="IPR001810">
    <property type="entry name" value="F-box_dom"/>
</dbReference>
<feature type="domain" description="F-box" evidence="2">
    <location>
        <begin position="29"/>
        <end position="67"/>
    </location>
</feature>
<reference evidence="4" key="1">
    <citation type="submission" date="2023-07" db="EMBL/GenBank/DDBJ databases">
        <title>A chromosome-level genome assembly of Lolium multiflorum.</title>
        <authorList>
            <person name="Chen Y."/>
            <person name="Copetti D."/>
            <person name="Kolliker R."/>
            <person name="Studer B."/>
        </authorList>
    </citation>
    <scope>NUCLEOTIDE SEQUENCE</scope>
    <source>
        <strain evidence="4">02402/16</strain>
        <tissue evidence="4">Leaf</tissue>
    </source>
</reference>
<evidence type="ECO:0000313" key="4">
    <source>
        <dbReference type="EMBL" id="KAK1613026.1"/>
    </source>
</evidence>
<organism evidence="4 5">
    <name type="scientific">Lolium multiflorum</name>
    <name type="common">Italian ryegrass</name>
    <name type="synonym">Lolium perenne subsp. multiflorum</name>
    <dbReference type="NCBI Taxonomy" id="4521"/>
    <lineage>
        <taxon>Eukaryota</taxon>
        <taxon>Viridiplantae</taxon>
        <taxon>Streptophyta</taxon>
        <taxon>Embryophyta</taxon>
        <taxon>Tracheophyta</taxon>
        <taxon>Spermatophyta</taxon>
        <taxon>Magnoliopsida</taxon>
        <taxon>Liliopsida</taxon>
        <taxon>Poales</taxon>
        <taxon>Poaceae</taxon>
        <taxon>BOP clade</taxon>
        <taxon>Pooideae</taxon>
        <taxon>Poodae</taxon>
        <taxon>Poeae</taxon>
        <taxon>Poeae Chloroplast Group 2 (Poeae type)</taxon>
        <taxon>Loliodinae</taxon>
        <taxon>Loliinae</taxon>
        <taxon>Lolium</taxon>
    </lineage>
</organism>
<comment type="caution">
    <text evidence="4">The sequence shown here is derived from an EMBL/GenBank/DDBJ whole genome shotgun (WGS) entry which is preliminary data.</text>
</comment>
<dbReference type="Pfam" id="PF12937">
    <property type="entry name" value="F-box-like"/>
    <property type="match status" value="1"/>
</dbReference>
<dbReference type="InterPro" id="IPR036047">
    <property type="entry name" value="F-box-like_dom_sf"/>
</dbReference>
<dbReference type="InterPro" id="IPR056594">
    <property type="entry name" value="AT5G49610-like_b-prop"/>
</dbReference>
<evidence type="ECO:0000313" key="5">
    <source>
        <dbReference type="Proteomes" id="UP001231189"/>
    </source>
</evidence>
<evidence type="ECO:0000259" key="2">
    <source>
        <dbReference type="Pfam" id="PF12937"/>
    </source>
</evidence>
<protein>
    <recommendedName>
        <fullName evidence="6">F-box domain-containing protein</fullName>
    </recommendedName>
</protein>
<evidence type="ECO:0008006" key="6">
    <source>
        <dbReference type="Google" id="ProtNLM"/>
    </source>
</evidence>